<dbReference type="SUPFAM" id="SSF50104">
    <property type="entry name" value="Translation proteins SH3-like domain"/>
    <property type="match status" value="1"/>
</dbReference>
<sequence length="142" mass="16434">MNDLINFVEKQTARDITDYDFFKSGDTVSVSYKITEGSKERIQLFRGDVIQIKGSGTSKTFTVRKISHGVGVERVFPFNSPAVESVKNLKKGNVRRARLYYLRELTGKSARIREKQFTKKLDANMKGKTRRSTWAWEEKVYK</sequence>
<proteinExistence type="inferred from homology"/>
<evidence type="ECO:0000256" key="5">
    <source>
        <dbReference type="HAMAP-Rule" id="MF_00402"/>
    </source>
</evidence>
<evidence type="ECO:0000256" key="1">
    <source>
        <dbReference type="ARBA" id="ARBA00005781"/>
    </source>
</evidence>
<accession>A0A6S6S2P5</accession>
<evidence type="ECO:0000256" key="4">
    <source>
        <dbReference type="ARBA" id="ARBA00035171"/>
    </source>
</evidence>
<dbReference type="GO" id="GO:0006412">
    <property type="term" value="P:translation"/>
    <property type="evidence" value="ECO:0007669"/>
    <property type="project" value="UniProtKB-UniRule"/>
</dbReference>
<name>A0A6S6S2P5_9BACT</name>
<evidence type="ECO:0000256" key="2">
    <source>
        <dbReference type="ARBA" id="ARBA00022980"/>
    </source>
</evidence>
<evidence type="ECO:0000313" key="7">
    <source>
        <dbReference type="EMBL" id="CAA6798574.1"/>
    </source>
</evidence>
<dbReference type="InterPro" id="IPR038657">
    <property type="entry name" value="Ribosomal_bL19_sf"/>
</dbReference>
<dbReference type="PANTHER" id="PTHR15680">
    <property type="entry name" value="RIBOSOMAL PROTEIN L19"/>
    <property type="match status" value="1"/>
</dbReference>
<protein>
    <recommendedName>
        <fullName evidence="4 5">Large ribosomal subunit protein bL19</fullName>
    </recommendedName>
</protein>
<dbReference type="AlphaFoldDB" id="A0A6S6S2P5"/>
<reference evidence="7" key="1">
    <citation type="submission" date="2020-01" db="EMBL/GenBank/DDBJ databases">
        <authorList>
            <person name="Meier V. D."/>
            <person name="Meier V D."/>
        </authorList>
    </citation>
    <scope>NUCLEOTIDE SEQUENCE</scope>
    <source>
        <strain evidence="7">HLG_WM_MAG_10</strain>
    </source>
</reference>
<organism evidence="7">
    <name type="scientific">uncultured Aureispira sp</name>
    <dbReference type="NCBI Taxonomy" id="1331704"/>
    <lineage>
        <taxon>Bacteria</taxon>
        <taxon>Pseudomonadati</taxon>
        <taxon>Bacteroidota</taxon>
        <taxon>Saprospiria</taxon>
        <taxon>Saprospirales</taxon>
        <taxon>Saprospiraceae</taxon>
        <taxon>Aureispira</taxon>
        <taxon>environmental samples</taxon>
    </lineage>
</organism>
<dbReference type="HAMAP" id="MF_00402">
    <property type="entry name" value="Ribosomal_bL19"/>
    <property type="match status" value="1"/>
</dbReference>
<dbReference type="PANTHER" id="PTHR15680:SF9">
    <property type="entry name" value="LARGE RIBOSOMAL SUBUNIT PROTEIN BL19M"/>
    <property type="match status" value="1"/>
</dbReference>
<dbReference type="EMBL" id="CACVAQ010000008">
    <property type="protein sequence ID" value="CAA6798574.1"/>
    <property type="molecule type" value="Genomic_DNA"/>
</dbReference>
<dbReference type="NCBIfam" id="TIGR01024">
    <property type="entry name" value="rplS_bact"/>
    <property type="match status" value="1"/>
</dbReference>
<keyword evidence="3 5" id="KW-0687">Ribonucleoprotein</keyword>
<comment type="function">
    <text evidence="5 6">This protein is located at the 30S-50S ribosomal subunit interface and may play a role in the structure and function of the aminoacyl-tRNA binding site.</text>
</comment>
<evidence type="ECO:0000256" key="3">
    <source>
        <dbReference type="ARBA" id="ARBA00023274"/>
    </source>
</evidence>
<gene>
    <name evidence="5" type="primary">rplS</name>
    <name evidence="7" type="ORF">HELGO_WM10059</name>
</gene>
<dbReference type="InterPro" id="IPR001857">
    <property type="entry name" value="Ribosomal_bL19"/>
</dbReference>
<evidence type="ECO:0000256" key="6">
    <source>
        <dbReference type="RuleBase" id="RU000559"/>
    </source>
</evidence>
<dbReference type="GO" id="GO:0022625">
    <property type="term" value="C:cytosolic large ribosomal subunit"/>
    <property type="evidence" value="ECO:0007669"/>
    <property type="project" value="TreeGrafter"/>
</dbReference>
<dbReference type="PIRSF" id="PIRSF002191">
    <property type="entry name" value="Ribosomal_L19"/>
    <property type="match status" value="1"/>
</dbReference>
<dbReference type="GO" id="GO:0003735">
    <property type="term" value="F:structural constituent of ribosome"/>
    <property type="evidence" value="ECO:0007669"/>
    <property type="project" value="InterPro"/>
</dbReference>
<dbReference type="PRINTS" id="PR00061">
    <property type="entry name" value="RIBOSOMALL19"/>
</dbReference>
<keyword evidence="2 5" id="KW-0689">Ribosomal protein</keyword>
<comment type="similarity">
    <text evidence="1 5 6">Belongs to the bacterial ribosomal protein bL19 family.</text>
</comment>
<dbReference type="Gene3D" id="2.30.30.790">
    <property type="match status" value="1"/>
</dbReference>
<dbReference type="Pfam" id="PF01245">
    <property type="entry name" value="Ribosomal_L19"/>
    <property type="match status" value="1"/>
</dbReference>
<dbReference type="InterPro" id="IPR008991">
    <property type="entry name" value="Translation_prot_SH3-like_sf"/>
</dbReference>